<evidence type="ECO:0000256" key="1">
    <source>
        <dbReference type="SAM" id="MobiDB-lite"/>
    </source>
</evidence>
<accession>A0A8J4PYF8</accession>
<keyword evidence="3" id="KW-1185">Reference proteome</keyword>
<dbReference type="Pfam" id="PF05710">
    <property type="entry name" value="Coiled"/>
    <property type="match status" value="1"/>
</dbReference>
<dbReference type="EMBL" id="AJWJ01000067">
    <property type="protein sequence ID" value="KAF2076266.1"/>
    <property type="molecule type" value="Genomic_DNA"/>
</dbReference>
<name>A0A8J4PYF8_9MYCE</name>
<proteinExistence type="predicted"/>
<gene>
    <name evidence="2" type="ORF">CYY_002444</name>
</gene>
<evidence type="ECO:0000313" key="2">
    <source>
        <dbReference type="EMBL" id="KAF2076266.1"/>
    </source>
</evidence>
<feature type="region of interest" description="Disordered" evidence="1">
    <location>
        <begin position="1"/>
        <end position="34"/>
    </location>
</feature>
<feature type="compositionally biased region" description="Low complexity" evidence="1">
    <location>
        <begin position="11"/>
        <end position="34"/>
    </location>
</feature>
<evidence type="ECO:0000313" key="3">
    <source>
        <dbReference type="Proteomes" id="UP000695562"/>
    </source>
</evidence>
<sequence>MTIFASLSAMSGSMKTMTSSSSISKSSGSSSQGLNSIACGGCGGSGLSLGNSLGNALISTTTVVGGAVFGVGVVAGNLVTDLLGGGCHSGCY</sequence>
<organism evidence="2 3">
    <name type="scientific">Polysphondylium violaceum</name>
    <dbReference type="NCBI Taxonomy" id="133409"/>
    <lineage>
        <taxon>Eukaryota</taxon>
        <taxon>Amoebozoa</taxon>
        <taxon>Evosea</taxon>
        <taxon>Eumycetozoa</taxon>
        <taxon>Dictyostelia</taxon>
        <taxon>Dictyosteliales</taxon>
        <taxon>Dictyosteliaceae</taxon>
        <taxon>Polysphondylium</taxon>
    </lineage>
</organism>
<evidence type="ECO:0008006" key="4">
    <source>
        <dbReference type="Google" id="ProtNLM"/>
    </source>
</evidence>
<dbReference type="InterPro" id="IPR008455">
    <property type="entry name" value="HssA/B-related"/>
</dbReference>
<reference evidence="2" key="1">
    <citation type="submission" date="2020-01" db="EMBL/GenBank/DDBJ databases">
        <title>Development of genomics and gene disruption for Polysphondylium violaceum indicates a role for the polyketide synthase stlB in stalk morphogenesis.</title>
        <authorList>
            <person name="Narita B."/>
            <person name="Kawabe Y."/>
            <person name="Kin K."/>
            <person name="Saito T."/>
            <person name="Gibbs R."/>
            <person name="Kuspa A."/>
            <person name="Muzny D."/>
            <person name="Queller D."/>
            <person name="Richards S."/>
            <person name="Strassman J."/>
            <person name="Sucgang R."/>
            <person name="Worley K."/>
            <person name="Schaap P."/>
        </authorList>
    </citation>
    <scope>NUCLEOTIDE SEQUENCE</scope>
    <source>
        <strain evidence="2">QSvi11</strain>
    </source>
</reference>
<dbReference type="AlphaFoldDB" id="A0A8J4PYF8"/>
<comment type="caution">
    <text evidence="2">The sequence shown here is derived from an EMBL/GenBank/DDBJ whole genome shotgun (WGS) entry which is preliminary data.</text>
</comment>
<dbReference type="Proteomes" id="UP000695562">
    <property type="component" value="Unassembled WGS sequence"/>
</dbReference>
<protein>
    <recommendedName>
        <fullName evidence="4">HssA/2C/7E family protein</fullName>
    </recommendedName>
</protein>